<keyword evidence="2" id="KW-1185">Reference proteome</keyword>
<evidence type="ECO:0000313" key="2">
    <source>
        <dbReference type="Proteomes" id="UP000886595"/>
    </source>
</evidence>
<dbReference type="OrthoDB" id="1031194at2759"/>
<dbReference type="AlphaFoldDB" id="A0A8X7SD87"/>
<gene>
    <name evidence="1" type="ORF">Bca52824_033066</name>
</gene>
<name>A0A8X7SD87_BRACI</name>
<evidence type="ECO:0000313" key="1">
    <source>
        <dbReference type="EMBL" id="KAG2304415.1"/>
    </source>
</evidence>
<dbReference type="EMBL" id="JAAMPC010000007">
    <property type="protein sequence ID" value="KAG2304415.1"/>
    <property type="molecule type" value="Genomic_DNA"/>
</dbReference>
<feature type="non-terminal residue" evidence="1">
    <location>
        <position position="1"/>
    </location>
</feature>
<organism evidence="1 2">
    <name type="scientific">Brassica carinata</name>
    <name type="common">Ethiopian mustard</name>
    <name type="synonym">Abyssinian cabbage</name>
    <dbReference type="NCBI Taxonomy" id="52824"/>
    <lineage>
        <taxon>Eukaryota</taxon>
        <taxon>Viridiplantae</taxon>
        <taxon>Streptophyta</taxon>
        <taxon>Embryophyta</taxon>
        <taxon>Tracheophyta</taxon>
        <taxon>Spermatophyta</taxon>
        <taxon>Magnoliopsida</taxon>
        <taxon>eudicotyledons</taxon>
        <taxon>Gunneridae</taxon>
        <taxon>Pentapetalae</taxon>
        <taxon>rosids</taxon>
        <taxon>malvids</taxon>
        <taxon>Brassicales</taxon>
        <taxon>Brassicaceae</taxon>
        <taxon>Brassiceae</taxon>
        <taxon>Brassica</taxon>
    </lineage>
</organism>
<proteinExistence type="predicted"/>
<sequence length="59" mass="6603">SQRGEALEGKREPTCEPVISVCVDESFPERCVKIGANLREPLKTEIIASLKKNLNTFAW</sequence>
<accession>A0A8X7SD87</accession>
<dbReference type="Proteomes" id="UP000886595">
    <property type="component" value="Unassembled WGS sequence"/>
</dbReference>
<protein>
    <submittedName>
        <fullName evidence="1">Uncharacterized protein</fullName>
    </submittedName>
</protein>
<feature type="non-terminal residue" evidence="1">
    <location>
        <position position="59"/>
    </location>
</feature>
<reference evidence="1 2" key="1">
    <citation type="submission" date="2020-02" db="EMBL/GenBank/DDBJ databases">
        <authorList>
            <person name="Ma Q."/>
            <person name="Huang Y."/>
            <person name="Song X."/>
            <person name="Pei D."/>
        </authorList>
    </citation>
    <scope>NUCLEOTIDE SEQUENCE [LARGE SCALE GENOMIC DNA]</scope>
    <source>
        <strain evidence="1">Sxm20200214</strain>
        <tissue evidence="1">Leaf</tissue>
    </source>
</reference>
<comment type="caution">
    <text evidence="1">The sequence shown here is derived from an EMBL/GenBank/DDBJ whole genome shotgun (WGS) entry which is preliminary data.</text>
</comment>